<gene>
    <name evidence="3" type="ORF">DW918_13085</name>
</gene>
<proteinExistence type="predicted"/>
<feature type="chain" id="PRO_5019047133" description="Repeat protein" evidence="2">
    <location>
        <begin position="28"/>
        <end position="270"/>
    </location>
</feature>
<evidence type="ECO:0000256" key="2">
    <source>
        <dbReference type="SAM" id="SignalP"/>
    </source>
</evidence>
<dbReference type="Pfam" id="PF09479">
    <property type="entry name" value="Flg_new"/>
    <property type="match status" value="1"/>
</dbReference>
<dbReference type="Gene3D" id="2.60.40.4270">
    <property type="entry name" value="Listeria-Bacteroides repeat domain"/>
    <property type="match status" value="1"/>
</dbReference>
<sequence length="270" mass="32055">MKKIINLTILFATLLSLSFIPATSVSAAKKVTLTYYTNNGYFKAKLNRNKKKINLKNKINKKRGYAPAVRRDGYVFDGWYTKKKKGIKYSSSTIITKKQKLYPHWLKKYKISTNYFIPVGITFLNISEYEPYWGKLKILKKKKIATYDYEYTLKNHKGDLFYLTTDIHSIDDNDNFTYEYYYFNMECKLKNIINIKKSTNYKKFLKRLGVTAYNYDSSNNYLDFVCCKTHFTDDTYDTDMVWSMYLDDENQVSPNTVVSFDPNDDWKPYF</sequence>
<dbReference type="GO" id="GO:0030313">
    <property type="term" value="C:cell envelope"/>
    <property type="evidence" value="ECO:0007669"/>
    <property type="project" value="UniProtKB-SubCell"/>
</dbReference>
<organism evidence="3 4">
    <name type="scientific">Eubacterium ventriosum</name>
    <dbReference type="NCBI Taxonomy" id="39496"/>
    <lineage>
        <taxon>Bacteria</taxon>
        <taxon>Bacillati</taxon>
        <taxon>Bacillota</taxon>
        <taxon>Clostridia</taxon>
        <taxon>Eubacteriales</taxon>
        <taxon>Eubacteriaceae</taxon>
        <taxon>Eubacterium</taxon>
    </lineage>
</organism>
<dbReference type="AlphaFoldDB" id="A0A413SVS3"/>
<protein>
    <recommendedName>
        <fullName evidence="5">Repeat protein</fullName>
    </recommendedName>
</protein>
<dbReference type="InterPro" id="IPR042229">
    <property type="entry name" value="Listeria/Bacterioides_rpt_sf"/>
</dbReference>
<evidence type="ECO:0000256" key="1">
    <source>
        <dbReference type="ARBA" id="ARBA00004196"/>
    </source>
</evidence>
<comment type="caution">
    <text evidence="3">The sequence shown here is derived from an EMBL/GenBank/DDBJ whole genome shotgun (WGS) entry which is preliminary data.</text>
</comment>
<feature type="signal peptide" evidence="2">
    <location>
        <begin position="1"/>
        <end position="27"/>
    </location>
</feature>
<evidence type="ECO:0000313" key="4">
    <source>
        <dbReference type="Proteomes" id="UP000285740"/>
    </source>
</evidence>
<dbReference type="RefSeq" id="WP_118031277.1">
    <property type="nucleotide sequence ID" value="NZ_QSFV01000119.1"/>
</dbReference>
<dbReference type="EMBL" id="QSFV01000119">
    <property type="protein sequence ID" value="RHA73107.1"/>
    <property type="molecule type" value="Genomic_DNA"/>
</dbReference>
<name>A0A413SVS3_9FIRM</name>
<dbReference type="InterPro" id="IPR013378">
    <property type="entry name" value="InlB-like_B-rpt"/>
</dbReference>
<accession>A0A413SVS3</accession>
<evidence type="ECO:0008006" key="5">
    <source>
        <dbReference type="Google" id="ProtNLM"/>
    </source>
</evidence>
<dbReference type="Proteomes" id="UP000285740">
    <property type="component" value="Unassembled WGS sequence"/>
</dbReference>
<evidence type="ECO:0000313" key="3">
    <source>
        <dbReference type="EMBL" id="RHA73107.1"/>
    </source>
</evidence>
<comment type="subcellular location">
    <subcellularLocation>
        <location evidence="1">Cell envelope</location>
    </subcellularLocation>
</comment>
<reference evidence="3 4" key="1">
    <citation type="submission" date="2018-08" db="EMBL/GenBank/DDBJ databases">
        <title>A genome reference for cultivated species of the human gut microbiota.</title>
        <authorList>
            <person name="Zou Y."/>
            <person name="Xue W."/>
            <person name="Luo G."/>
        </authorList>
    </citation>
    <scope>NUCLEOTIDE SEQUENCE [LARGE SCALE GENOMIC DNA]</scope>
    <source>
        <strain evidence="3 4">AM42-30</strain>
    </source>
</reference>
<keyword evidence="2" id="KW-0732">Signal</keyword>